<accession>A0A3A5MXQ6</accession>
<gene>
    <name evidence="5" type="ORF">D6T64_05150</name>
</gene>
<dbReference type="Proteomes" id="UP000272015">
    <property type="component" value="Unassembled WGS sequence"/>
</dbReference>
<evidence type="ECO:0000313" key="6">
    <source>
        <dbReference type="Proteomes" id="UP000272015"/>
    </source>
</evidence>
<dbReference type="EMBL" id="QZVS01000066">
    <property type="protein sequence ID" value="RJT89954.1"/>
    <property type="molecule type" value="Genomic_DNA"/>
</dbReference>
<dbReference type="PANTHER" id="PTHR11712:SF336">
    <property type="entry name" value="3-OXOACYL-[ACYL-CARRIER-PROTEIN] SYNTHASE, MITOCHONDRIAL"/>
    <property type="match status" value="1"/>
</dbReference>
<comment type="caution">
    <text evidence="5">The sequence shown here is derived from an EMBL/GenBank/DDBJ whole genome shotgun (WGS) entry which is preliminary data.</text>
</comment>
<dbReference type="OrthoDB" id="9808669at2"/>
<dbReference type="SMART" id="SM00825">
    <property type="entry name" value="PKS_KS"/>
    <property type="match status" value="1"/>
</dbReference>
<dbReference type="GO" id="GO:0005829">
    <property type="term" value="C:cytosol"/>
    <property type="evidence" value="ECO:0007669"/>
    <property type="project" value="TreeGrafter"/>
</dbReference>
<dbReference type="PANTHER" id="PTHR11712">
    <property type="entry name" value="POLYKETIDE SYNTHASE-RELATED"/>
    <property type="match status" value="1"/>
</dbReference>
<dbReference type="Pfam" id="PF02801">
    <property type="entry name" value="Ketoacyl-synt_C"/>
    <property type="match status" value="1"/>
</dbReference>
<evidence type="ECO:0000256" key="2">
    <source>
        <dbReference type="ARBA" id="ARBA00022679"/>
    </source>
</evidence>
<dbReference type="InterPro" id="IPR000794">
    <property type="entry name" value="Beta-ketoacyl_synthase"/>
</dbReference>
<evidence type="ECO:0000259" key="4">
    <source>
        <dbReference type="PROSITE" id="PS52004"/>
    </source>
</evidence>
<feature type="domain" description="Ketosynthase family 3 (KS3)" evidence="4">
    <location>
        <begin position="1"/>
        <end position="408"/>
    </location>
</feature>
<proteinExistence type="inferred from homology"/>
<dbReference type="Gene3D" id="3.40.47.10">
    <property type="match status" value="2"/>
</dbReference>
<comment type="similarity">
    <text evidence="1 3">Belongs to the thiolase-like superfamily. Beta-ketoacyl-ACP synthases family.</text>
</comment>
<dbReference type="RefSeq" id="WP_119972718.1">
    <property type="nucleotide sequence ID" value="NZ_JBHSQA010000023.1"/>
</dbReference>
<evidence type="ECO:0000256" key="3">
    <source>
        <dbReference type="RuleBase" id="RU003694"/>
    </source>
</evidence>
<dbReference type="PROSITE" id="PS52004">
    <property type="entry name" value="KS3_2"/>
    <property type="match status" value="1"/>
</dbReference>
<dbReference type="InterPro" id="IPR016039">
    <property type="entry name" value="Thiolase-like"/>
</dbReference>
<dbReference type="FunFam" id="3.40.47.10:FF:000018">
    <property type="entry name" value="3-oxoacyl-[acyl-carrier-protein] synthase 2"/>
    <property type="match status" value="1"/>
</dbReference>
<dbReference type="SUPFAM" id="SSF53901">
    <property type="entry name" value="Thiolase-like"/>
    <property type="match status" value="2"/>
</dbReference>
<dbReference type="InterPro" id="IPR014030">
    <property type="entry name" value="Ketoacyl_synth_N"/>
</dbReference>
<dbReference type="GO" id="GO:0004315">
    <property type="term" value="F:3-oxoacyl-[acyl-carrier-protein] synthase activity"/>
    <property type="evidence" value="ECO:0007669"/>
    <property type="project" value="TreeGrafter"/>
</dbReference>
<dbReference type="Pfam" id="PF00109">
    <property type="entry name" value="ketoacyl-synt"/>
    <property type="match status" value="1"/>
</dbReference>
<reference evidence="5 6" key="1">
    <citation type="submission" date="2018-09" db="EMBL/GenBank/DDBJ databases">
        <title>Novel species of Cryobacterium.</title>
        <authorList>
            <person name="Liu Q."/>
            <person name="Xin Y.-H."/>
        </authorList>
    </citation>
    <scope>NUCLEOTIDE SEQUENCE [LARGE SCALE GENOMIC DNA]</scope>
    <source>
        <strain evidence="5 6">Hh39</strain>
    </source>
</reference>
<dbReference type="InterPro" id="IPR014031">
    <property type="entry name" value="Ketoacyl_synth_C"/>
</dbReference>
<evidence type="ECO:0000256" key="1">
    <source>
        <dbReference type="ARBA" id="ARBA00008467"/>
    </source>
</evidence>
<dbReference type="GO" id="GO:0006633">
    <property type="term" value="P:fatty acid biosynthetic process"/>
    <property type="evidence" value="ECO:0007669"/>
    <property type="project" value="TreeGrafter"/>
</dbReference>
<dbReference type="AlphaFoldDB" id="A0A3A5MXQ6"/>
<dbReference type="NCBIfam" id="NF005589">
    <property type="entry name" value="PRK07314.1"/>
    <property type="match status" value="1"/>
</dbReference>
<keyword evidence="2 3" id="KW-0808">Transferase</keyword>
<name>A0A3A5MXQ6_9MICO</name>
<dbReference type="InterPro" id="IPR020841">
    <property type="entry name" value="PKS_Beta-ketoAc_synthase_dom"/>
</dbReference>
<sequence length="411" mass="42311">MERVVITGMGVVSPIGTTLAQFEASLFAGRHGIVPIDHFDTEGMSVKVYAPVCGLAVEEHFAPQELRRLDPHSVFGMIAAREAFAQAGLAGEIDPYRLGVNMCSGLGGVETALGEYDVLRDRGPRKVSPMLIPKWIPNMIAGLVSIDVGARGASVSHNAACASSAVSIGAGLRAIRHGYADAVVCGGAEAVTQRLMMSGFQSLRALSTSSDPDRASIPFDRERSGFVMGEGGAAIVLERESHARARGARIYGIVSGYGITSDASHITAPAENGEAIARAITDSLAEADAANGPTGDAPLHVNAHGTGTILNDRIEAAVIERVLGEETLVTSTKSMTGHLLGAAGVTEVIACTLALTAGAVPATAGTIELSEGMRVDVVRGSVRQAAITRAVSLSLGFGGHNVALVIDRAGA</sequence>
<dbReference type="CDD" id="cd00834">
    <property type="entry name" value="KAS_I_II"/>
    <property type="match status" value="1"/>
</dbReference>
<evidence type="ECO:0000313" key="5">
    <source>
        <dbReference type="EMBL" id="RJT89954.1"/>
    </source>
</evidence>
<protein>
    <submittedName>
        <fullName evidence="5">Beta-ketoacyl-[acyl-carrier-protein] synthase family protein</fullName>
    </submittedName>
</protein>
<keyword evidence="6" id="KW-1185">Reference proteome</keyword>
<organism evidence="5 6">
    <name type="scientific">Cryobacterium melibiosiphilum</name>
    <dbReference type="NCBI Taxonomy" id="995039"/>
    <lineage>
        <taxon>Bacteria</taxon>
        <taxon>Bacillati</taxon>
        <taxon>Actinomycetota</taxon>
        <taxon>Actinomycetes</taxon>
        <taxon>Micrococcales</taxon>
        <taxon>Microbacteriaceae</taxon>
        <taxon>Cryobacterium</taxon>
    </lineage>
</organism>